<evidence type="ECO:0000313" key="2">
    <source>
        <dbReference type="Proteomes" id="UP000053097"/>
    </source>
</evidence>
<dbReference type="AlphaFoldDB" id="A0A026WFK5"/>
<feature type="non-terminal residue" evidence="1">
    <location>
        <position position="268"/>
    </location>
</feature>
<gene>
    <name evidence="1" type="ORF">X777_05727</name>
</gene>
<dbReference type="EMBL" id="KK107249">
    <property type="protein sequence ID" value="EZA54461.1"/>
    <property type="molecule type" value="Genomic_DNA"/>
</dbReference>
<reference evidence="1 2" key="1">
    <citation type="journal article" date="2014" name="Curr. Biol.">
        <title>The genome of the clonal raider ant Cerapachys biroi.</title>
        <authorList>
            <person name="Oxley P.R."/>
            <person name="Ji L."/>
            <person name="Fetter-Pruneda I."/>
            <person name="McKenzie S.K."/>
            <person name="Li C."/>
            <person name="Hu H."/>
            <person name="Zhang G."/>
            <person name="Kronauer D.J."/>
        </authorList>
    </citation>
    <scope>NUCLEOTIDE SEQUENCE [LARGE SCALE GENOMIC DNA]</scope>
</reference>
<name>A0A026WFK5_OOCBI</name>
<organism evidence="1 2">
    <name type="scientific">Ooceraea biroi</name>
    <name type="common">Clonal raider ant</name>
    <name type="synonym">Cerapachys biroi</name>
    <dbReference type="NCBI Taxonomy" id="2015173"/>
    <lineage>
        <taxon>Eukaryota</taxon>
        <taxon>Metazoa</taxon>
        <taxon>Ecdysozoa</taxon>
        <taxon>Arthropoda</taxon>
        <taxon>Hexapoda</taxon>
        <taxon>Insecta</taxon>
        <taxon>Pterygota</taxon>
        <taxon>Neoptera</taxon>
        <taxon>Endopterygota</taxon>
        <taxon>Hymenoptera</taxon>
        <taxon>Apocrita</taxon>
        <taxon>Aculeata</taxon>
        <taxon>Formicoidea</taxon>
        <taxon>Formicidae</taxon>
        <taxon>Dorylinae</taxon>
        <taxon>Ooceraea</taxon>
    </lineage>
</organism>
<dbReference type="Proteomes" id="UP000053097">
    <property type="component" value="Unassembled WGS sequence"/>
</dbReference>
<sequence>MERPVGNEREDVENSESAVITSRMKQLVELRKSVEKSDKEACYWRNKVSQLLESNGNIEENYGKLIQEVSDIDTEISANAKIQAEKKQELRDFQSARATTSHKQWDDCLSEAGNYANHFSQWITEYSRSVLLKDIGNHREECRKVGDELMHLQRELNDMRREGDSDYIRANVDIDDLVNLDGVMSDVKSGNNNLMHAIRLKEDTLHKSRSVLLKDIGNHREECRKVGDELMHLQRELNDMRREGDSDYIRANVDIDDLVNLDGVMSDV</sequence>
<protein>
    <submittedName>
        <fullName evidence="1">Uncharacterized protein</fullName>
    </submittedName>
</protein>
<keyword evidence="2" id="KW-1185">Reference proteome</keyword>
<dbReference type="OrthoDB" id="7548825at2759"/>
<accession>A0A026WFK5</accession>
<dbReference type="OMA" id="NDMRREG"/>
<evidence type="ECO:0000313" key="1">
    <source>
        <dbReference type="EMBL" id="EZA54461.1"/>
    </source>
</evidence>
<proteinExistence type="predicted"/>